<dbReference type="KEGG" id="nnu:104589977"/>
<dbReference type="OrthoDB" id="1305902at2759"/>
<reference evidence="2" key="1">
    <citation type="submission" date="2025-08" db="UniProtKB">
        <authorList>
            <consortium name="RefSeq"/>
        </authorList>
    </citation>
    <scope>IDENTIFICATION</scope>
</reference>
<evidence type="ECO:0000313" key="1">
    <source>
        <dbReference type="Proteomes" id="UP000189703"/>
    </source>
</evidence>
<dbReference type="AlphaFoldDB" id="A0A1U7ZGR3"/>
<organism evidence="1 2">
    <name type="scientific">Nelumbo nucifera</name>
    <name type="common">Sacred lotus</name>
    <dbReference type="NCBI Taxonomy" id="4432"/>
    <lineage>
        <taxon>Eukaryota</taxon>
        <taxon>Viridiplantae</taxon>
        <taxon>Streptophyta</taxon>
        <taxon>Embryophyta</taxon>
        <taxon>Tracheophyta</taxon>
        <taxon>Spermatophyta</taxon>
        <taxon>Magnoliopsida</taxon>
        <taxon>Proteales</taxon>
        <taxon>Nelumbonaceae</taxon>
        <taxon>Nelumbo</taxon>
    </lineage>
</organism>
<name>A0A1U7ZGR3_NELNU</name>
<gene>
    <name evidence="2" type="primary">LOC104589977</name>
</gene>
<dbReference type="InParanoid" id="A0A1U7ZGR3"/>
<accession>A0A1U7ZGR3</accession>
<evidence type="ECO:0000313" key="2">
    <source>
        <dbReference type="RefSeq" id="XP_010246769.1"/>
    </source>
</evidence>
<dbReference type="eggNOG" id="KOG0017">
    <property type="taxonomic scope" value="Eukaryota"/>
</dbReference>
<proteinExistence type="predicted"/>
<dbReference type="RefSeq" id="XP_010246769.1">
    <property type="nucleotide sequence ID" value="XM_010248467.1"/>
</dbReference>
<protein>
    <submittedName>
        <fullName evidence="2">Uncharacterized protein LOC104589977</fullName>
    </submittedName>
</protein>
<dbReference type="GeneID" id="104589977"/>
<sequence length="146" mass="16759">MARISDAQPGKLKEYFTLTQYNHSSYIQLPDTQALQYEIKSSTIQMLPSFYRNLSEDPYKHIDEFLEICSTVRIQNFNDDALRLTLFPFSLKDKAKHWQMVDASCGGAFMSKSEDEAYALFETLSENSINNASLYSYEPSKRVGAL</sequence>
<dbReference type="Proteomes" id="UP000189703">
    <property type="component" value="Unplaced"/>
</dbReference>
<keyword evidence="1" id="KW-1185">Reference proteome</keyword>